<evidence type="ECO:0000313" key="2">
    <source>
        <dbReference type="EMBL" id="PUB12772.1"/>
    </source>
</evidence>
<gene>
    <name evidence="2" type="ORF">C8N45_10980</name>
</gene>
<feature type="compositionally biased region" description="Low complexity" evidence="1">
    <location>
        <begin position="96"/>
        <end position="110"/>
    </location>
</feature>
<dbReference type="EMBL" id="QBUD01000009">
    <property type="protein sequence ID" value="PUB12772.1"/>
    <property type="molecule type" value="Genomic_DNA"/>
</dbReference>
<sequence>MAEAYVDKVANELADLALADQAASGDVGIVDAIGEILGASSQSLQETYSTAIRVRRAEARAREVLAQRLANGYKAAPKPKAAPLQGLSDEDKEAAEAAIAQDQDVTSQDQTDVENAKADAGKEDAAPSAMPRRVTR</sequence>
<feature type="region of interest" description="Disordered" evidence="1">
    <location>
        <begin position="75"/>
        <end position="136"/>
    </location>
</feature>
<name>A0A2T6KCT3_9RHOB</name>
<comment type="caution">
    <text evidence="2">The sequence shown here is derived from an EMBL/GenBank/DDBJ whole genome shotgun (WGS) entry which is preliminary data.</text>
</comment>
<evidence type="ECO:0000313" key="3">
    <source>
        <dbReference type="Proteomes" id="UP000244523"/>
    </source>
</evidence>
<dbReference type="Proteomes" id="UP000244523">
    <property type="component" value="Unassembled WGS sequence"/>
</dbReference>
<dbReference type="RefSeq" id="WP_245882696.1">
    <property type="nucleotide sequence ID" value="NZ_QBUD01000009.1"/>
</dbReference>
<feature type="compositionally biased region" description="Basic and acidic residues" evidence="1">
    <location>
        <begin position="114"/>
        <end position="125"/>
    </location>
</feature>
<organism evidence="2 3">
    <name type="scientific">Yoonia sediminilitoris</name>
    <dbReference type="NCBI Taxonomy" id="1286148"/>
    <lineage>
        <taxon>Bacteria</taxon>
        <taxon>Pseudomonadati</taxon>
        <taxon>Pseudomonadota</taxon>
        <taxon>Alphaproteobacteria</taxon>
        <taxon>Rhodobacterales</taxon>
        <taxon>Paracoccaceae</taxon>
        <taxon>Yoonia</taxon>
    </lineage>
</organism>
<accession>A0A2T6KCT3</accession>
<protein>
    <submittedName>
        <fullName evidence="2">Uncharacterized protein</fullName>
    </submittedName>
</protein>
<evidence type="ECO:0000256" key="1">
    <source>
        <dbReference type="SAM" id="MobiDB-lite"/>
    </source>
</evidence>
<reference evidence="2 3" key="1">
    <citation type="submission" date="2018-04" db="EMBL/GenBank/DDBJ databases">
        <title>Genomic Encyclopedia of Archaeal and Bacterial Type Strains, Phase II (KMG-II): from individual species to whole genera.</title>
        <authorList>
            <person name="Goeker M."/>
        </authorList>
    </citation>
    <scope>NUCLEOTIDE SEQUENCE [LARGE SCALE GENOMIC DNA]</scope>
    <source>
        <strain evidence="2 3">DSM 29955</strain>
    </source>
</reference>
<keyword evidence="3" id="KW-1185">Reference proteome</keyword>
<dbReference type="AlphaFoldDB" id="A0A2T6KCT3"/>
<proteinExistence type="predicted"/>